<dbReference type="Proteomes" id="UP000033441">
    <property type="component" value="Unassembled WGS sequence"/>
</dbReference>
<gene>
    <name evidence="1" type="ORF">APHMUC_1324</name>
</gene>
<proteinExistence type="predicted"/>
<dbReference type="EMBL" id="LANV01000001">
    <property type="protein sequence ID" value="KJV64848.1"/>
    <property type="molecule type" value="Genomic_DNA"/>
</dbReference>
<dbReference type="AlphaFoldDB" id="A0A0F3N9U7"/>
<sequence>MYGINNFRLFYYVLLEIGYERFKTKGLSVDKTMLCVAKLNFY</sequence>
<evidence type="ECO:0000313" key="2">
    <source>
        <dbReference type="Proteomes" id="UP000033441"/>
    </source>
</evidence>
<protein>
    <submittedName>
        <fullName evidence="1">Uncharacterized protein</fullName>
    </submittedName>
</protein>
<organism evidence="1 2">
    <name type="scientific">Anaplasma phagocytophilum str. ApMUC09</name>
    <dbReference type="NCBI Taxonomy" id="1359152"/>
    <lineage>
        <taxon>Bacteria</taxon>
        <taxon>Pseudomonadati</taxon>
        <taxon>Pseudomonadota</taxon>
        <taxon>Alphaproteobacteria</taxon>
        <taxon>Rickettsiales</taxon>
        <taxon>Anaplasmataceae</taxon>
        <taxon>Anaplasma</taxon>
        <taxon>phagocytophilum group</taxon>
    </lineage>
</organism>
<name>A0A0F3N9U7_ANAPH</name>
<reference evidence="1 2" key="1">
    <citation type="submission" date="2015-02" db="EMBL/GenBank/DDBJ databases">
        <title>Genome Sequencing of Rickettsiales.</title>
        <authorList>
            <person name="Daugherty S.C."/>
            <person name="Su Q."/>
            <person name="Abolude K."/>
            <person name="Beier-Sexton M."/>
            <person name="Carlyon J.A."/>
            <person name="Carter R."/>
            <person name="Day N.P."/>
            <person name="Dumler S.J."/>
            <person name="Dyachenko V."/>
            <person name="Godinez A."/>
            <person name="Kurtti T.J."/>
            <person name="Lichay M."/>
            <person name="Mullins K.E."/>
            <person name="Ott S."/>
            <person name="Pappas-Brown V."/>
            <person name="Paris D.H."/>
            <person name="Patel P."/>
            <person name="Richards A.L."/>
            <person name="Sadzewicz L."/>
            <person name="Sears K."/>
            <person name="Seidman D."/>
            <person name="Sengamalay N."/>
            <person name="Stenos J."/>
            <person name="Tallon L.J."/>
            <person name="Vincent G."/>
            <person name="Fraser C.M."/>
            <person name="Munderloh U."/>
            <person name="Dunning-Hotopp J.C."/>
        </authorList>
    </citation>
    <scope>NUCLEOTIDE SEQUENCE [LARGE SCALE GENOMIC DNA]</scope>
    <source>
        <strain evidence="1 2">ApMUC09</strain>
    </source>
</reference>
<accession>A0A0F3N9U7</accession>
<evidence type="ECO:0000313" key="1">
    <source>
        <dbReference type="EMBL" id="KJV64848.1"/>
    </source>
</evidence>
<comment type="caution">
    <text evidence="1">The sequence shown here is derived from an EMBL/GenBank/DDBJ whole genome shotgun (WGS) entry which is preliminary data.</text>
</comment>
<dbReference type="PATRIC" id="fig|1359152.3.peg.1385"/>